<dbReference type="GO" id="GO:0015716">
    <property type="term" value="P:organic phosphonate transport"/>
    <property type="evidence" value="ECO:0007669"/>
    <property type="project" value="InterPro"/>
</dbReference>
<protein>
    <submittedName>
        <fullName evidence="1">Phosphonate C-P lyase system protein PhnG</fullName>
    </submittedName>
</protein>
<dbReference type="GO" id="GO:0016829">
    <property type="term" value="F:lyase activity"/>
    <property type="evidence" value="ECO:0007669"/>
    <property type="project" value="UniProtKB-KW"/>
</dbReference>
<keyword evidence="1" id="KW-0456">Lyase</keyword>
<reference evidence="1" key="1">
    <citation type="submission" date="2010-12" db="EMBL/GenBank/DDBJ databases">
        <title>Complete sequence of Rhodopseudomonas palustris DX-1.</title>
        <authorList>
            <consortium name="US DOE Joint Genome Institute"/>
            <person name="Lucas S."/>
            <person name="Copeland A."/>
            <person name="Lapidus A."/>
            <person name="Cheng J.-F."/>
            <person name="Goodwin L."/>
            <person name="Pitluck S."/>
            <person name="Misra M."/>
            <person name="Chertkov O."/>
            <person name="Detter J.C."/>
            <person name="Han C."/>
            <person name="Tapia R."/>
            <person name="Land M."/>
            <person name="Hauser L."/>
            <person name="Kyrpides N."/>
            <person name="Ivanova N."/>
            <person name="Ovchinnikova G."/>
            <person name="Logan B."/>
            <person name="Oda Y."/>
            <person name="Harwood C."/>
            <person name="Woyke T."/>
        </authorList>
    </citation>
    <scope>NUCLEOTIDE SEQUENCE [LARGE SCALE GENOMIC DNA]</scope>
    <source>
        <strain evidence="1">DX-1</strain>
    </source>
</reference>
<dbReference type="NCBIfam" id="TIGR03293">
    <property type="entry name" value="PhnG_redo"/>
    <property type="match status" value="1"/>
</dbReference>
<dbReference type="InterPro" id="IPR009609">
    <property type="entry name" value="Phosphonate_metab_PhnG"/>
</dbReference>
<dbReference type="Pfam" id="PF06754">
    <property type="entry name" value="PhnG"/>
    <property type="match status" value="1"/>
</dbReference>
<accession>E6VN65</accession>
<dbReference type="EMBL" id="CP002418">
    <property type="protein sequence ID" value="ADU42382.1"/>
    <property type="molecule type" value="Genomic_DNA"/>
</dbReference>
<evidence type="ECO:0000313" key="2">
    <source>
        <dbReference type="Proteomes" id="UP000001402"/>
    </source>
</evidence>
<sequence length="189" mass="20037">MIIATEFVVIEFSHCASIKLSINIDNLNWAMAMHAETTNLPEQAAIARRRAAMAVLAASDTAAIDARVGVLAPPEFTLLREPEQGLVMLRGRIGGDGAAFNVGEATVSRAAVRLASGEIGFGYTLGRDRTKAKLIALCDAMLQSADYSAAVEAEVIAPLRTEVETARAEKAAQTAATKVDFYTLVRGEG</sequence>
<dbReference type="Proteomes" id="UP000001402">
    <property type="component" value="Chromosome"/>
</dbReference>
<name>E6VN65_RHOPX</name>
<evidence type="ECO:0000313" key="1">
    <source>
        <dbReference type="EMBL" id="ADU42382.1"/>
    </source>
</evidence>
<gene>
    <name evidence="1" type="ordered locus">Rpdx1_0747</name>
</gene>
<dbReference type="AlphaFoldDB" id="E6VN65"/>
<proteinExistence type="predicted"/>
<dbReference type="GO" id="GO:0019634">
    <property type="term" value="P:organic phosphonate metabolic process"/>
    <property type="evidence" value="ECO:0007669"/>
    <property type="project" value="InterPro"/>
</dbReference>
<dbReference type="STRING" id="652103.Rpdx1_0747"/>
<dbReference type="HOGENOM" id="CLU_109242_0_0_5"/>
<dbReference type="eggNOG" id="COG3624">
    <property type="taxonomic scope" value="Bacteria"/>
</dbReference>
<organism evidence="1 2">
    <name type="scientific">Rhodopseudomonas palustris (strain DX-1)</name>
    <dbReference type="NCBI Taxonomy" id="652103"/>
    <lineage>
        <taxon>Bacteria</taxon>
        <taxon>Pseudomonadati</taxon>
        <taxon>Pseudomonadota</taxon>
        <taxon>Alphaproteobacteria</taxon>
        <taxon>Hyphomicrobiales</taxon>
        <taxon>Nitrobacteraceae</taxon>
        <taxon>Rhodopseudomonas</taxon>
    </lineage>
</organism>
<dbReference type="KEGG" id="rpx:Rpdx1_0747"/>